<evidence type="ECO:0000313" key="2">
    <source>
        <dbReference type="EMBL" id="RKN80455.1"/>
    </source>
</evidence>
<feature type="domain" description="Sialidase" evidence="1">
    <location>
        <begin position="33"/>
        <end position="304"/>
    </location>
</feature>
<accession>A0A3B0C2A9</accession>
<dbReference type="PANTHER" id="PTHR43752:SF2">
    <property type="entry name" value="BNR_ASP-BOX REPEAT FAMILY PROTEIN"/>
    <property type="match status" value="1"/>
</dbReference>
<protein>
    <submittedName>
        <fullName evidence="2">Neuraminidase (Sialidase)</fullName>
    </submittedName>
</protein>
<dbReference type="InterPro" id="IPR036278">
    <property type="entry name" value="Sialidase_sf"/>
</dbReference>
<gene>
    <name evidence="2" type="ORF">D7M11_20135</name>
</gene>
<dbReference type="EMBL" id="RBAH01000015">
    <property type="protein sequence ID" value="RKN80455.1"/>
    <property type="molecule type" value="Genomic_DNA"/>
</dbReference>
<organism evidence="2 3">
    <name type="scientific">Paenibacillus ginsengarvi</name>
    <dbReference type="NCBI Taxonomy" id="400777"/>
    <lineage>
        <taxon>Bacteria</taxon>
        <taxon>Bacillati</taxon>
        <taxon>Bacillota</taxon>
        <taxon>Bacilli</taxon>
        <taxon>Bacillales</taxon>
        <taxon>Paenibacillaceae</taxon>
        <taxon>Paenibacillus</taxon>
    </lineage>
</organism>
<dbReference type="Pfam" id="PF13088">
    <property type="entry name" value="BNR_2"/>
    <property type="match status" value="1"/>
</dbReference>
<proteinExistence type="predicted"/>
<dbReference type="Gene3D" id="2.120.10.10">
    <property type="match status" value="1"/>
</dbReference>
<comment type="caution">
    <text evidence="2">The sequence shown here is derived from an EMBL/GenBank/DDBJ whole genome shotgun (WGS) entry which is preliminary data.</text>
</comment>
<evidence type="ECO:0000259" key="1">
    <source>
        <dbReference type="Pfam" id="PF13088"/>
    </source>
</evidence>
<evidence type="ECO:0000313" key="3">
    <source>
        <dbReference type="Proteomes" id="UP000282311"/>
    </source>
</evidence>
<keyword evidence="3" id="KW-1185">Reference proteome</keyword>
<dbReference type="AlphaFoldDB" id="A0A3B0C2A9"/>
<dbReference type="SUPFAM" id="SSF50939">
    <property type="entry name" value="Sialidases"/>
    <property type="match status" value="1"/>
</dbReference>
<dbReference type="RefSeq" id="WP_120749043.1">
    <property type="nucleotide sequence ID" value="NZ_RBAH01000015.1"/>
</dbReference>
<dbReference type="Proteomes" id="UP000282311">
    <property type="component" value="Unassembled WGS sequence"/>
</dbReference>
<dbReference type="PANTHER" id="PTHR43752">
    <property type="entry name" value="BNR/ASP-BOX REPEAT FAMILY PROTEIN"/>
    <property type="match status" value="1"/>
</dbReference>
<name>A0A3B0C2A9_9BACL</name>
<dbReference type="InterPro" id="IPR011040">
    <property type="entry name" value="Sialidase"/>
</dbReference>
<dbReference type="OrthoDB" id="41724at2"/>
<sequence>MKVTAKEKQYIFEDRRPFASCHASSLVVLEKEDLLAVWFGGTKEGANDVAIWSSRRTRGEWSEPRKVAYKEGLPHWNPVLFRTKDGHLQLYYKVGHTIPHWSTMVATSLDGGASWSTPHPLVEGDVGGRGPVRSKPIYVSSGKLLAPASVETLQQWDAFVDISDDDGITWTRSANVPVDHRGFPGKGIIQPTLWESPEGVHMLLRSTAGAIYRSDSRDQGVTWSAAYRTTLPNNNSGIDLAQTESGVLALVYNPVGTDKGPRTPLVVRLSASNGETWDHELVLESEPGEYSYPAIIAEQNRLYITYTWNRVRIVCWSLTLET</sequence>
<reference evidence="2 3" key="1">
    <citation type="journal article" date="2007" name="Int. J. Syst. Evol. Microbiol.">
        <title>Paenibacillus ginsengarvi sp. nov., isolated from soil from ginseng cultivation.</title>
        <authorList>
            <person name="Yoon M.H."/>
            <person name="Ten L.N."/>
            <person name="Im W.T."/>
        </authorList>
    </citation>
    <scope>NUCLEOTIDE SEQUENCE [LARGE SCALE GENOMIC DNA]</scope>
    <source>
        <strain evidence="2 3">KCTC 13059</strain>
    </source>
</reference>
<dbReference type="CDD" id="cd15482">
    <property type="entry name" value="Sialidase_non-viral"/>
    <property type="match status" value="1"/>
</dbReference>